<keyword evidence="6 10" id="KW-0067">ATP-binding</keyword>
<dbReference type="Proteomes" id="UP000267250">
    <property type="component" value="Chromosome"/>
</dbReference>
<dbReference type="FunFam" id="3.30.930.10:FF:000062">
    <property type="entry name" value="Proline--tRNA ligase"/>
    <property type="match status" value="1"/>
</dbReference>
<dbReference type="GO" id="GO:0140096">
    <property type="term" value="F:catalytic activity, acting on a protein"/>
    <property type="evidence" value="ECO:0007669"/>
    <property type="project" value="UniProtKB-ARBA"/>
</dbReference>
<dbReference type="InterPro" id="IPR036621">
    <property type="entry name" value="Anticodon-bd_dom_sf"/>
</dbReference>
<organism evidence="12 13">
    <name type="scientific">Anoxybacter fermentans</name>
    <dbReference type="NCBI Taxonomy" id="1323375"/>
    <lineage>
        <taxon>Bacteria</taxon>
        <taxon>Bacillati</taxon>
        <taxon>Bacillota</taxon>
        <taxon>Clostridia</taxon>
        <taxon>Halanaerobiales</taxon>
        <taxon>Anoxybacter</taxon>
    </lineage>
</organism>
<evidence type="ECO:0000313" key="13">
    <source>
        <dbReference type="Proteomes" id="UP000267250"/>
    </source>
</evidence>
<dbReference type="Pfam" id="PF00587">
    <property type="entry name" value="tRNA-synt_2b"/>
    <property type="match status" value="1"/>
</dbReference>
<comment type="subcellular location">
    <subcellularLocation>
        <location evidence="1 10">Cytoplasm</location>
    </subcellularLocation>
</comment>
<dbReference type="GO" id="GO:0016740">
    <property type="term" value="F:transferase activity"/>
    <property type="evidence" value="ECO:0007669"/>
    <property type="project" value="UniProtKB-ARBA"/>
</dbReference>
<name>A0A3Q9HPA1_9FIRM</name>
<keyword evidence="5 10" id="KW-0547">Nucleotide-binding</keyword>
<evidence type="ECO:0000256" key="5">
    <source>
        <dbReference type="ARBA" id="ARBA00022741"/>
    </source>
</evidence>
<evidence type="ECO:0000256" key="9">
    <source>
        <dbReference type="ARBA" id="ARBA00047671"/>
    </source>
</evidence>
<dbReference type="RefSeq" id="WP_127015716.1">
    <property type="nucleotide sequence ID" value="NZ_CP016379.1"/>
</dbReference>
<dbReference type="HAMAP" id="MF_01569">
    <property type="entry name" value="Pro_tRNA_synth_type1"/>
    <property type="match status" value="1"/>
</dbReference>
<evidence type="ECO:0000256" key="3">
    <source>
        <dbReference type="ARBA" id="ARBA00022490"/>
    </source>
</evidence>
<dbReference type="NCBIfam" id="NF006625">
    <property type="entry name" value="PRK09194.1"/>
    <property type="match status" value="1"/>
</dbReference>
<dbReference type="EC" id="6.1.1.15" evidence="10"/>
<dbReference type="FunFam" id="3.30.930.10:FF:000012">
    <property type="entry name" value="Proline--tRNA ligase"/>
    <property type="match status" value="1"/>
</dbReference>
<accession>A0A3Q9HPA1</accession>
<dbReference type="PROSITE" id="PS50862">
    <property type="entry name" value="AA_TRNA_LIGASE_II"/>
    <property type="match status" value="1"/>
</dbReference>
<dbReference type="EMBL" id="CP016379">
    <property type="protein sequence ID" value="AZR72383.1"/>
    <property type="molecule type" value="Genomic_DNA"/>
</dbReference>
<reference evidence="12 13" key="1">
    <citation type="submission" date="2016-07" db="EMBL/GenBank/DDBJ databases">
        <title>Genome and transcriptome analysis of iron-reducing fermentative bacteria Anoxybacter fermentans.</title>
        <authorList>
            <person name="Zeng X."/>
            <person name="Shao Z."/>
        </authorList>
    </citation>
    <scope>NUCLEOTIDE SEQUENCE [LARGE SCALE GENOMIC DNA]</scope>
    <source>
        <strain evidence="12 13">DY22613</strain>
    </source>
</reference>
<evidence type="ECO:0000256" key="1">
    <source>
        <dbReference type="ARBA" id="ARBA00004496"/>
    </source>
</evidence>
<proteinExistence type="inferred from homology"/>
<keyword evidence="8 10" id="KW-0030">Aminoacyl-tRNA synthetase</keyword>
<dbReference type="InterPro" id="IPR004154">
    <property type="entry name" value="Anticodon-bd"/>
</dbReference>
<dbReference type="PANTHER" id="PTHR42753">
    <property type="entry name" value="MITOCHONDRIAL RIBOSOME PROTEIN L39/PROLYL-TRNA LIGASE FAMILY MEMBER"/>
    <property type="match status" value="1"/>
</dbReference>
<dbReference type="KEGG" id="aft:BBF96_02615"/>
<dbReference type="InterPro" id="IPR045864">
    <property type="entry name" value="aa-tRNA-synth_II/BPL/LPL"/>
</dbReference>
<evidence type="ECO:0000256" key="10">
    <source>
        <dbReference type="HAMAP-Rule" id="MF_01569"/>
    </source>
</evidence>
<dbReference type="SUPFAM" id="SSF55681">
    <property type="entry name" value="Class II aaRS and biotin synthetases"/>
    <property type="match status" value="1"/>
</dbReference>
<evidence type="ECO:0000259" key="11">
    <source>
        <dbReference type="PROSITE" id="PS50862"/>
    </source>
</evidence>
<keyword evidence="13" id="KW-1185">Reference proteome</keyword>
<dbReference type="InterPro" id="IPR023717">
    <property type="entry name" value="Pro-tRNA-Synthase_IIa_type1"/>
</dbReference>
<keyword evidence="4 10" id="KW-0436">Ligase</keyword>
<comment type="catalytic activity">
    <reaction evidence="9 10">
        <text>tRNA(Pro) + L-proline + ATP = L-prolyl-tRNA(Pro) + AMP + diphosphate</text>
        <dbReference type="Rhea" id="RHEA:14305"/>
        <dbReference type="Rhea" id="RHEA-COMP:9700"/>
        <dbReference type="Rhea" id="RHEA-COMP:9702"/>
        <dbReference type="ChEBI" id="CHEBI:30616"/>
        <dbReference type="ChEBI" id="CHEBI:33019"/>
        <dbReference type="ChEBI" id="CHEBI:60039"/>
        <dbReference type="ChEBI" id="CHEBI:78442"/>
        <dbReference type="ChEBI" id="CHEBI:78532"/>
        <dbReference type="ChEBI" id="CHEBI:456215"/>
        <dbReference type="EC" id="6.1.1.15"/>
    </reaction>
</comment>
<evidence type="ECO:0000256" key="6">
    <source>
        <dbReference type="ARBA" id="ARBA00022840"/>
    </source>
</evidence>
<dbReference type="InterPro" id="IPR050062">
    <property type="entry name" value="Pro-tRNA_synthetase"/>
</dbReference>
<comment type="similarity">
    <text evidence="10">Belongs to the class-II aminoacyl-tRNA synthetase family. ProS type 1 subfamily.</text>
</comment>
<dbReference type="GO" id="GO:0005524">
    <property type="term" value="F:ATP binding"/>
    <property type="evidence" value="ECO:0007669"/>
    <property type="project" value="UniProtKB-UniRule"/>
</dbReference>
<dbReference type="GO" id="GO:0006433">
    <property type="term" value="P:prolyl-tRNA aminoacylation"/>
    <property type="evidence" value="ECO:0007669"/>
    <property type="project" value="UniProtKB-UniRule"/>
</dbReference>
<keyword evidence="3 10" id="KW-0963">Cytoplasm</keyword>
<dbReference type="GO" id="GO:0002161">
    <property type="term" value="F:aminoacyl-tRNA deacylase activity"/>
    <property type="evidence" value="ECO:0007669"/>
    <property type="project" value="InterPro"/>
</dbReference>
<dbReference type="InterPro" id="IPR004500">
    <property type="entry name" value="Pro-tRNA-synth_IIa_bac-type"/>
</dbReference>
<evidence type="ECO:0000256" key="4">
    <source>
        <dbReference type="ARBA" id="ARBA00022598"/>
    </source>
</evidence>
<keyword evidence="7 10" id="KW-0648">Protein biosynthesis</keyword>
<feature type="domain" description="Aminoacyl-transfer RNA synthetases class-II family profile" evidence="11">
    <location>
        <begin position="38"/>
        <end position="466"/>
    </location>
</feature>
<dbReference type="GO" id="GO:0005829">
    <property type="term" value="C:cytosol"/>
    <property type="evidence" value="ECO:0007669"/>
    <property type="project" value="TreeGrafter"/>
</dbReference>
<dbReference type="InterPro" id="IPR006195">
    <property type="entry name" value="aa-tRNA-synth_II"/>
</dbReference>
<dbReference type="GO" id="GO:0004827">
    <property type="term" value="F:proline-tRNA ligase activity"/>
    <property type="evidence" value="ECO:0007669"/>
    <property type="project" value="UniProtKB-UniRule"/>
</dbReference>
<dbReference type="AlphaFoldDB" id="A0A3Q9HPA1"/>
<dbReference type="Gene3D" id="3.30.930.10">
    <property type="entry name" value="Bira Bifunctional Protein, Domain 2"/>
    <property type="match status" value="2"/>
</dbReference>
<dbReference type="CDD" id="cd04334">
    <property type="entry name" value="ProRS-INS"/>
    <property type="match status" value="1"/>
</dbReference>
<dbReference type="InterPro" id="IPR036754">
    <property type="entry name" value="YbaK/aa-tRNA-synt-asso_dom_sf"/>
</dbReference>
<dbReference type="Gene3D" id="3.40.50.800">
    <property type="entry name" value="Anticodon-binding domain"/>
    <property type="match status" value="1"/>
</dbReference>
<dbReference type="Pfam" id="PF04073">
    <property type="entry name" value="tRNA_edit"/>
    <property type="match status" value="1"/>
</dbReference>
<evidence type="ECO:0000256" key="7">
    <source>
        <dbReference type="ARBA" id="ARBA00022917"/>
    </source>
</evidence>
<dbReference type="PIRSF" id="PIRSF001535">
    <property type="entry name" value="ProRS_1"/>
    <property type="match status" value="1"/>
</dbReference>
<sequence>MRMSQFYLPTLKETPAEAEIVSHQLMLRAGLIRKLASGIYSYLPLGVRVLQKIENIIREEMVRAGAQEVFLPLLHPAELWKESGRWYDMGPEMMRVKDRKDHDFCIGPTHEEVITDLVRNEVRSYKQLPLNLFQIQTKVRDEIRPRFGVMRSREFIMKDGYSFDLDEKGLDETYQKMFEAYTRIFERIGLEFRAVEADTGAIGGKSSHEFMVLAESGEDAIAYCEDCEYAANLELAQSEISIKEEYEELKDLEKISTPNIKSIKDLEKFFDLDGCKMIKTLLYVAGDTMVAALVRGCDELNEVKLRNHLGVANIRMATDEEIIEKTGAPAGFVGPVGLKNIRIIADPLVMRIKNGVTGANEADYHYRNVNPGRDFTVAEEDVVDLRTVQEGEACVHCGKPLRIARGIEVGHIFKLGTKYSEAMGATILDENGKERPMIMGCYGIGVTRIIGAAIEQNHDENGIIWPMPIAPFHVIILPIGKDDQIMEVAEDIYEKLIAQGIEAVLDDRKERPGVKFNDADLIGIPIRVTIGNRGLKENVVEVKYRDTGEEVKVEVDKIVEFIVDEVRSRLS</sequence>
<dbReference type="OrthoDB" id="9809052at2"/>
<dbReference type="CDD" id="cd00861">
    <property type="entry name" value="ProRS_anticodon_short"/>
    <property type="match status" value="1"/>
</dbReference>
<protein>
    <recommendedName>
        <fullName evidence="10">Proline--tRNA ligase</fullName>
        <ecNumber evidence="10">6.1.1.15</ecNumber>
    </recommendedName>
    <alternativeName>
        <fullName evidence="10">Prolyl-tRNA synthetase</fullName>
        <shortName evidence="10">ProRS</shortName>
    </alternativeName>
</protein>
<dbReference type="PANTHER" id="PTHR42753:SF2">
    <property type="entry name" value="PROLINE--TRNA LIGASE"/>
    <property type="match status" value="1"/>
</dbReference>
<comment type="function">
    <text evidence="10">Catalyzes the attachment of proline to tRNA(Pro) in a two-step reaction: proline is first activated by ATP to form Pro-AMP and then transferred to the acceptor end of tRNA(Pro). As ProRS can inadvertently accommodate and process non-cognate amino acids such as alanine and cysteine, to avoid such errors it has two additional distinct editing activities against alanine. One activity is designated as 'pretransfer' editing and involves the tRNA(Pro)-independent hydrolysis of activated Ala-AMP. The other activity is designated 'posttransfer' editing and involves deacylation of mischarged Ala-tRNA(Pro). The misacylated Cys-tRNA(Pro) is not edited by ProRS.</text>
</comment>
<dbReference type="InterPro" id="IPR044140">
    <property type="entry name" value="ProRS_anticodon_short"/>
</dbReference>
<dbReference type="PRINTS" id="PR01046">
    <property type="entry name" value="TRNASYNTHPRO"/>
</dbReference>
<gene>
    <name evidence="10" type="primary">proS</name>
    <name evidence="12" type="ORF">BBF96_02615</name>
</gene>
<dbReference type="SUPFAM" id="SSF52954">
    <property type="entry name" value="Class II aaRS ABD-related"/>
    <property type="match status" value="1"/>
</dbReference>
<evidence type="ECO:0000256" key="8">
    <source>
        <dbReference type="ARBA" id="ARBA00023146"/>
    </source>
</evidence>
<evidence type="ECO:0000256" key="2">
    <source>
        <dbReference type="ARBA" id="ARBA00011738"/>
    </source>
</evidence>
<dbReference type="NCBIfam" id="TIGR00409">
    <property type="entry name" value="proS_fam_II"/>
    <property type="match status" value="1"/>
</dbReference>
<comment type="subunit">
    <text evidence="2 10">Homodimer.</text>
</comment>
<dbReference type="InterPro" id="IPR002316">
    <property type="entry name" value="Pro-tRNA-ligase_IIa"/>
</dbReference>
<evidence type="ECO:0000313" key="12">
    <source>
        <dbReference type="EMBL" id="AZR72383.1"/>
    </source>
</evidence>
<dbReference type="SUPFAM" id="SSF55826">
    <property type="entry name" value="YbaK/ProRS associated domain"/>
    <property type="match status" value="1"/>
</dbReference>
<dbReference type="InterPro" id="IPR033730">
    <property type="entry name" value="ProRS_core_prok"/>
</dbReference>
<dbReference type="InterPro" id="IPR002314">
    <property type="entry name" value="aa-tRNA-synt_IIb"/>
</dbReference>
<dbReference type="InterPro" id="IPR007214">
    <property type="entry name" value="YbaK/aa-tRNA-synth-assoc-dom"/>
</dbReference>
<dbReference type="CDD" id="cd00779">
    <property type="entry name" value="ProRS_core_prok"/>
    <property type="match status" value="1"/>
</dbReference>
<comment type="domain">
    <text evidence="10">Consists of three domains: the N-terminal catalytic domain, the editing domain and the C-terminal anticodon-binding domain.</text>
</comment>
<dbReference type="Pfam" id="PF03129">
    <property type="entry name" value="HGTP_anticodon"/>
    <property type="match status" value="1"/>
</dbReference>